<evidence type="ECO:0000256" key="3">
    <source>
        <dbReference type="ARBA" id="ARBA00022528"/>
    </source>
</evidence>
<evidence type="ECO:0000256" key="9">
    <source>
        <dbReference type="SAM" id="MobiDB-lite"/>
    </source>
</evidence>
<dbReference type="GO" id="GO:0016042">
    <property type="term" value="P:lipid catabolic process"/>
    <property type="evidence" value="ECO:0007669"/>
    <property type="project" value="UniProtKB-KW"/>
</dbReference>
<dbReference type="GO" id="GO:0047714">
    <property type="term" value="F:galactolipase activity"/>
    <property type="evidence" value="ECO:0007669"/>
    <property type="project" value="UniProtKB-ARBA"/>
</dbReference>
<evidence type="ECO:0000256" key="2">
    <source>
        <dbReference type="ARBA" id="ARBA00010701"/>
    </source>
</evidence>
<evidence type="ECO:0000256" key="7">
    <source>
        <dbReference type="ARBA" id="ARBA00022963"/>
    </source>
</evidence>
<accession>A0AAW2QTB7</accession>
<dbReference type="EMBL" id="JACGWK010000002">
    <property type="protein sequence ID" value="KAL0371232.1"/>
    <property type="molecule type" value="Genomic_DNA"/>
</dbReference>
<evidence type="ECO:0000256" key="5">
    <source>
        <dbReference type="ARBA" id="ARBA00022801"/>
    </source>
</evidence>
<protein>
    <submittedName>
        <fullName evidence="11">Phospholipase A1-Igamma1, chloroplastic</fullName>
    </submittedName>
</protein>
<dbReference type="PANTHER" id="PTHR31403">
    <property type="entry name" value="PHOSPHOLIPASE A1-IBETA2, CHLOROPLASTIC"/>
    <property type="match status" value="1"/>
</dbReference>
<dbReference type="Gene3D" id="3.40.50.1820">
    <property type="entry name" value="alpha/beta hydrolase"/>
    <property type="match status" value="1"/>
</dbReference>
<dbReference type="Pfam" id="PF01764">
    <property type="entry name" value="Lipase_3"/>
    <property type="match status" value="1"/>
</dbReference>
<reference evidence="11" key="2">
    <citation type="journal article" date="2024" name="Plant">
        <title>Genomic evolution and insights into agronomic trait innovations of Sesamum species.</title>
        <authorList>
            <person name="Miao H."/>
            <person name="Wang L."/>
            <person name="Qu L."/>
            <person name="Liu H."/>
            <person name="Sun Y."/>
            <person name="Le M."/>
            <person name="Wang Q."/>
            <person name="Wei S."/>
            <person name="Zheng Y."/>
            <person name="Lin W."/>
            <person name="Duan Y."/>
            <person name="Cao H."/>
            <person name="Xiong S."/>
            <person name="Wang X."/>
            <person name="Wei L."/>
            <person name="Li C."/>
            <person name="Ma Q."/>
            <person name="Ju M."/>
            <person name="Zhao R."/>
            <person name="Li G."/>
            <person name="Mu C."/>
            <person name="Tian Q."/>
            <person name="Mei H."/>
            <person name="Zhang T."/>
            <person name="Gao T."/>
            <person name="Zhang H."/>
        </authorList>
    </citation>
    <scope>NUCLEOTIDE SEQUENCE</scope>
    <source>
        <strain evidence="11">G01</strain>
    </source>
</reference>
<evidence type="ECO:0000256" key="8">
    <source>
        <dbReference type="ARBA" id="ARBA00023098"/>
    </source>
</evidence>
<comment type="subcellular location">
    <subcellularLocation>
        <location evidence="1">Plastid</location>
        <location evidence="1">Chloroplast</location>
    </subcellularLocation>
</comment>
<evidence type="ECO:0000256" key="4">
    <source>
        <dbReference type="ARBA" id="ARBA00022640"/>
    </source>
</evidence>
<evidence type="ECO:0000256" key="1">
    <source>
        <dbReference type="ARBA" id="ARBA00004229"/>
    </source>
</evidence>
<evidence type="ECO:0000313" key="11">
    <source>
        <dbReference type="EMBL" id="KAL0371232.1"/>
    </source>
</evidence>
<evidence type="ECO:0000259" key="10">
    <source>
        <dbReference type="Pfam" id="PF01764"/>
    </source>
</evidence>
<dbReference type="GO" id="GO:0008970">
    <property type="term" value="F:phospholipase A1 activity"/>
    <property type="evidence" value="ECO:0007669"/>
    <property type="project" value="UniProtKB-ARBA"/>
</dbReference>
<feature type="compositionally biased region" description="Polar residues" evidence="9">
    <location>
        <begin position="144"/>
        <end position="161"/>
    </location>
</feature>
<dbReference type="AlphaFoldDB" id="A0AAW2QTB7"/>
<keyword evidence="3" id="KW-0150">Chloroplast</keyword>
<keyword evidence="7" id="KW-0442">Lipid degradation</keyword>
<evidence type="ECO:0000256" key="6">
    <source>
        <dbReference type="ARBA" id="ARBA00022946"/>
    </source>
</evidence>
<comment type="similarity">
    <text evidence="2">Belongs to the AB hydrolase superfamily. Lipase family.</text>
</comment>
<proteinExistence type="inferred from homology"/>
<keyword evidence="8" id="KW-0443">Lipid metabolism</keyword>
<gene>
    <name evidence="11" type="ORF">Sangu_0441300</name>
</gene>
<keyword evidence="5" id="KW-0378">Hydrolase</keyword>
<keyword evidence="4" id="KW-0934">Plastid</keyword>
<keyword evidence="6" id="KW-0809">Transit peptide</keyword>
<comment type="caution">
    <text evidence="11">The sequence shown here is derived from an EMBL/GenBank/DDBJ whole genome shotgun (WGS) entry which is preliminary data.</text>
</comment>
<dbReference type="CDD" id="cd00519">
    <property type="entry name" value="Lipase_3"/>
    <property type="match status" value="1"/>
</dbReference>
<dbReference type="GO" id="GO:0009507">
    <property type="term" value="C:chloroplast"/>
    <property type="evidence" value="ECO:0007669"/>
    <property type="project" value="UniProtKB-SubCell"/>
</dbReference>
<name>A0AAW2QTB7_9LAMI</name>
<dbReference type="InterPro" id="IPR002921">
    <property type="entry name" value="Fungal_lipase-type"/>
</dbReference>
<sequence length="316" mass="35252">MANSLSNTALTFTAPLFQPEKQCSFPVLAQKFQPASPTILYQLSTTRLTPPPAVPKTKEELSSIIHKLEREESTAKAKQRNERELADCWREMLGEDDWAGLLDPMDPLLRNELIRYGVKAQACYDAFDFDPYSKYCGSCRFPGASSSSGSAWRKPGTTSRVSNDETSRKLGRRDICVAWRGTVTRLEWVADMMDFLRPISSDKIPSPDPTVRVESGFLDLYTDKDESCKYCKFSAREQILTEVNRLINEVYPKEEVSVTITGHSLGGALALLSAYDIVETGINMRGDSRAVPVCAFTFAGRGWGMRGSKPGWSCWG</sequence>
<dbReference type="InterPro" id="IPR029058">
    <property type="entry name" value="AB_hydrolase_fold"/>
</dbReference>
<reference evidence="11" key="1">
    <citation type="submission" date="2020-06" db="EMBL/GenBank/DDBJ databases">
        <authorList>
            <person name="Li T."/>
            <person name="Hu X."/>
            <person name="Zhang T."/>
            <person name="Song X."/>
            <person name="Zhang H."/>
            <person name="Dai N."/>
            <person name="Sheng W."/>
            <person name="Hou X."/>
            <person name="Wei L."/>
        </authorList>
    </citation>
    <scope>NUCLEOTIDE SEQUENCE</scope>
    <source>
        <strain evidence="11">G01</strain>
        <tissue evidence="11">Leaf</tissue>
    </source>
</reference>
<feature type="domain" description="Fungal lipase-type" evidence="10">
    <location>
        <begin position="177"/>
        <end position="299"/>
    </location>
</feature>
<organism evidence="11">
    <name type="scientific">Sesamum angustifolium</name>
    <dbReference type="NCBI Taxonomy" id="2727405"/>
    <lineage>
        <taxon>Eukaryota</taxon>
        <taxon>Viridiplantae</taxon>
        <taxon>Streptophyta</taxon>
        <taxon>Embryophyta</taxon>
        <taxon>Tracheophyta</taxon>
        <taxon>Spermatophyta</taxon>
        <taxon>Magnoliopsida</taxon>
        <taxon>eudicotyledons</taxon>
        <taxon>Gunneridae</taxon>
        <taxon>Pentapetalae</taxon>
        <taxon>asterids</taxon>
        <taxon>lamiids</taxon>
        <taxon>Lamiales</taxon>
        <taxon>Pedaliaceae</taxon>
        <taxon>Sesamum</taxon>
    </lineage>
</organism>
<dbReference type="SUPFAM" id="SSF53474">
    <property type="entry name" value="alpha/beta-Hydrolases"/>
    <property type="match status" value="1"/>
</dbReference>
<dbReference type="PANTHER" id="PTHR31403:SF51">
    <property type="entry name" value="PHOSPHOLIPASE A1-IGAMMA2, CHLOROPLASTIC"/>
    <property type="match status" value="1"/>
</dbReference>
<feature type="region of interest" description="Disordered" evidence="9">
    <location>
        <begin position="143"/>
        <end position="165"/>
    </location>
</feature>